<comment type="caution">
    <text evidence="2">The sequence shown here is derived from an EMBL/GenBank/DDBJ whole genome shotgun (WGS) entry which is preliminary data.</text>
</comment>
<feature type="compositionally biased region" description="Basic and acidic residues" evidence="1">
    <location>
        <begin position="19"/>
        <end position="29"/>
    </location>
</feature>
<evidence type="ECO:0000313" key="3">
    <source>
        <dbReference type="Proteomes" id="UP000292340"/>
    </source>
</evidence>
<dbReference type="EMBL" id="PDXB01000111">
    <property type="protein sequence ID" value="RYN15633.1"/>
    <property type="molecule type" value="Genomic_DNA"/>
</dbReference>
<evidence type="ECO:0000256" key="1">
    <source>
        <dbReference type="SAM" id="MobiDB-lite"/>
    </source>
</evidence>
<reference evidence="2" key="2">
    <citation type="journal article" date="2019" name="bioRxiv">
        <title>Genomics, evolutionary history and diagnostics of the Alternaria alternata species group including apple and Asian pear pathotypes.</title>
        <authorList>
            <person name="Armitage A.D."/>
            <person name="Cockerton H.M."/>
            <person name="Sreenivasaprasad S."/>
            <person name="Woodhall J.W."/>
            <person name="Lane C.R."/>
            <person name="Harrison R.J."/>
            <person name="Clarkson J.P."/>
        </authorList>
    </citation>
    <scope>NUCLEOTIDE SEQUENCE</scope>
    <source>
        <strain evidence="2">FERA 1164</strain>
    </source>
</reference>
<organism evidence="2 3">
    <name type="scientific">Alternaria tenuissima</name>
    <dbReference type="NCBI Taxonomy" id="119927"/>
    <lineage>
        <taxon>Eukaryota</taxon>
        <taxon>Fungi</taxon>
        <taxon>Dikarya</taxon>
        <taxon>Ascomycota</taxon>
        <taxon>Pezizomycotina</taxon>
        <taxon>Dothideomycetes</taxon>
        <taxon>Pleosporomycetidae</taxon>
        <taxon>Pleosporales</taxon>
        <taxon>Pleosporineae</taxon>
        <taxon>Pleosporaceae</taxon>
        <taxon>Alternaria</taxon>
        <taxon>Alternaria sect. Alternaria</taxon>
        <taxon>Alternaria alternata complex</taxon>
    </lineage>
</organism>
<dbReference type="AlphaFoldDB" id="A0AB37VX58"/>
<name>A0AB37VX58_9PLEO</name>
<accession>A0AB37VX58</accession>
<proteinExistence type="predicted"/>
<sequence length="188" mass="21654">MLPTDATSARLSDVKSQSKKRDNKTEQRSTMRSQAQSPHIQEPRNHNSSLIPSPLLRLPAELRITIYDYVFGDVFYHLNVHRGPAKTYSSFNACNLGLIAASCQLHSETRLLPYKLGIFTFHVAIPDRSEDYRSFRIKHFVDSRTEEQKVAISNNMEVFTNCVKFNPWMVLYGISVWTQDDWEVAISE</sequence>
<feature type="region of interest" description="Disordered" evidence="1">
    <location>
        <begin position="1"/>
        <end position="48"/>
    </location>
</feature>
<reference evidence="2" key="1">
    <citation type="submission" date="2017-10" db="EMBL/GenBank/DDBJ databases">
        <authorList>
            <person name="Armitage A.D."/>
            <person name="Barbara D.J."/>
            <person name="Woodhall J.W."/>
            <person name="Sreenivasaprasad S."/>
            <person name="Lane C.R."/>
            <person name="Clarkson J.P."/>
            <person name="Harrison R.J."/>
        </authorList>
    </citation>
    <scope>NUCLEOTIDE SEQUENCE</scope>
    <source>
        <strain evidence="2">FERA 1164</strain>
    </source>
</reference>
<dbReference type="Proteomes" id="UP000292340">
    <property type="component" value="Unassembled WGS sequence"/>
</dbReference>
<evidence type="ECO:0000313" key="2">
    <source>
        <dbReference type="EMBL" id="RYN15633.1"/>
    </source>
</evidence>
<gene>
    <name evidence="2" type="ORF">AA0115_g12928</name>
</gene>
<protein>
    <submittedName>
        <fullName evidence="2">Uncharacterized protein</fullName>
    </submittedName>
</protein>
<dbReference type="PANTHER" id="PTHR42085">
    <property type="entry name" value="F-BOX DOMAIN-CONTAINING PROTEIN"/>
    <property type="match status" value="1"/>
</dbReference>
<feature type="compositionally biased region" description="Polar residues" evidence="1">
    <location>
        <begin position="30"/>
        <end position="39"/>
    </location>
</feature>
<feature type="compositionally biased region" description="Polar residues" evidence="1">
    <location>
        <begin position="1"/>
        <end position="10"/>
    </location>
</feature>
<dbReference type="PANTHER" id="PTHR42085:SF1">
    <property type="entry name" value="F-BOX DOMAIN-CONTAINING PROTEIN"/>
    <property type="match status" value="1"/>
</dbReference>
<dbReference type="InterPro" id="IPR038883">
    <property type="entry name" value="AN11006-like"/>
</dbReference>